<evidence type="ECO:0000256" key="1">
    <source>
        <dbReference type="SAM" id="MobiDB-lite"/>
    </source>
</evidence>
<name>A0AAV4EVG6_9GAST</name>
<proteinExistence type="predicted"/>
<evidence type="ECO:0000313" key="2">
    <source>
        <dbReference type="EMBL" id="GFR64862.1"/>
    </source>
</evidence>
<keyword evidence="3" id="KW-1185">Reference proteome</keyword>
<sequence>MEPSEGGIEATDLASLLHRFEEAVTPPATPVPPSTVTQQASVTQSLLTVISKDSSSPASKAGVTSSQLQVRPRAVYASNKPAISLLPFKFSTHSTVKSVAQTPNIIIRASVPPCVPQVASQSSNTIAKTAFQLVPASPQGASLLLVESAKQGAIKTTNQAVVKPASQTAVVKSQEKQVPVAASYKPIRIASKNSKSIGTSTAVASTSSNLLQSMLLDKNTCIIPKTVSAKNTKLKNNLTKLIPWSPQATTKAVPVKPALSLLSRAPTIQRQTTCQNKAVGLSQSLPSSPTLLKTANWIVKAAEHDYCVKESQITTQSISSSNACESPDLTSDVEEVPSIKSGPKVKTVSDEEARTISSLDAELLEDLQYLDNHFGPSSPLVDGITNVLEDGEVMVDADGNDSFPQLVPSVSNQNQDLDNQTFNNPENMPYQSTVAFNLNGEESVPGWRRGRRYRRRTELNTSPIREDKTEFFDKIPAFYTALSIPKKPTKMSVFASATKSLGSTDHLAPDNIITEQVDNGLYDKVPAHRRCFTNTTKDLDLNPVDPSEEQSQQPVASSSLHPMSSSLLSSSSTELNPESSSPQRFARSRSRRKNRRRLLSSCSGSSGQRSCPVSRLGSRSRSGSRHSKERLRSRSQSGSISSRSCSTCSSHSRSSCGSSCSGCSRSRSRSCSTCCSSESSRSRYVT</sequence>
<feature type="compositionally biased region" description="Low complexity" evidence="1">
    <location>
        <begin position="599"/>
        <end position="621"/>
    </location>
</feature>
<dbReference type="EMBL" id="BMAT01000359">
    <property type="protein sequence ID" value="GFR64862.1"/>
    <property type="molecule type" value="Genomic_DNA"/>
</dbReference>
<feature type="compositionally biased region" description="Basic residues" evidence="1">
    <location>
        <begin position="586"/>
        <end position="598"/>
    </location>
</feature>
<feature type="region of interest" description="Disordered" evidence="1">
    <location>
        <begin position="319"/>
        <end position="342"/>
    </location>
</feature>
<feature type="compositionally biased region" description="Basic residues" evidence="1">
    <location>
        <begin position="622"/>
        <end position="633"/>
    </location>
</feature>
<feature type="compositionally biased region" description="Low complexity" evidence="1">
    <location>
        <begin position="634"/>
        <end position="686"/>
    </location>
</feature>
<evidence type="ECO:0000313" key="3">
    <source>
        <dbReference type="Proteomes" id="UP000762676"/>
    </source>
</evidence>
<comment type="caution">
    <text evidence="2">The sequence shown here is derived from an EMBL/GenBank/DDBJ whole genome shotgun (WGS) entry which is preliminary data.</text>
</comment>
<accession>A0AAV4EVG6</accession>
<dbReference type="Proteomes" id="UP000762676">
    <property type="component" value="Unassembled WGS sequence"/>
</dbReference>
<feature type="region of interest" description="Disordered" evidence="1">
    <location>
        <begin position="536"/>
        <end position="686"/>
    </location>
</feature>
<gene>
    <name evidence="2" type="ORF">ElyMa_000189600</name>
</gene>
<reference evidence="2 3" key="1">
    <citation type="journal article" date="2021" name="Elife">
        <title>Chloroplast acquisition without the gene transfer in kleptoplastic sea slugs, Plakobranchus ocellatus.</title>
        <authorList>
            <person name="Maeda T."/>
            <person name="Takahashi S."/>
            <person name="Yoshida T."/>
            <person name="Shimamura S."/>
            <person name="Takaki Y."/>
            <person name="Nagai Y."/>
            <person name="Toyoda A."/>
            <person name="Suzuki Y."/>
            <person name="Arimoto A."/>
            <person name="Ishii H."/>
            <person name="Satoh N."/>
            <person name="Nishiyama T."/>
            <person name="Hasebe M."/>
            <person name="Maruyama T."/>
            <person name="Minagawa J."/>
            <person name="Obokata J."/>
            <person name="Shigenobu S."/>
        </authorList>
    </citation>
    <scope>NUCLEOTIDE SEQUENCE [LARGE SCALE GENOMIC DNA]</scope>
</reference>
<organism evidence="2 3">
    <name type="scientific">Elysia marginata</name>
    <dbReference type="NCBI Taxonomy" id="1093978"/>
    <lineage>
        <taxon>Eukaryota</taxon>
        <taxon>Metazoa</taxon>
        <taxon>Spiralia</taxon>
        <taxon>Lophotrochozoa</taxon>
        <taxon>Mollusca</taxon>
        <taxon>Gastropoda</taxon>
        <taxon>Heterobranchia</taxon>
        <taxon>Euthyneura</taxon>
        <taxon>Panpulmonata</taxon>
        <taxon>Sacoglossa</taxon>
        <taxon>Placobranchoidea</taxon>
        <taxon>Plakobranchidae</taxon>
        <taxon>Elysia</taxon>
    </lineage>
</organism>
<feature type="compositionally biased region" description="Low complexity" evidence="1">
    <location>
        <begin position="557"/>
        <end position="585"/>
    </location>
</feature>
<dbReference type="AlphaFoldDB" id="A0AAV4EVG6"/>
<protein>
    <submittedName>
        <fullName evidence="2">Uncharacterized protein</fullName>
    </submittedName>
</protein>